<dbReference type="SUPFAM" id="SSF53756">
    <property type="entry name" value="UDP-Glycosyltransferase/glycogen phosphorylase"/>
    <property type="match status" value="1"/>
</dbReference>
<dbReference type="PANTHER" id="PTHR11929:SF145">
    <property type="entry name" value="ALPHA-(1,3)-FUCOSYLTRANSFERASE FUT-1"/>
    <property type="match status" value="1"/>
</dbReference>
<accession>A0A2G8JPG2</accession>
<evidence type="ECO:0000256" key="5">
    <source>
        <dbReference type="ARBA" id="ARBA00022692"/>
    </source>
</evidence>
<evidence type="ECO:0000256" key="4">
    <source>
        <dbReference type="ARBA" id="ARBA00022679"/>
    </source>
</evidence>
<evidence type="ECO:0000256" key="9">
    <source>
        <dbReference type="ARBA" id="ARBA00023180"/>
    </source>
</evidence>
<keyword evidence="9" id="KW-0325">Glycoprotein</keyword>
<keyword evidence="11" id="KW-0333">Golgi apparatus</keyword>
<feature type="domain" description="Fucosyltransferase C-terminal" evidence="12">
    <location>
        <begin position="145"/>
        <end position="308"/>
    </location>
</feature>
<evidence type="ECO:0000256" key="10">
    <source>
        <dbReference type="ARBA" id="ARBA00060399"/>
    </source>
</evidence>
<evidence type="ECO:0000313" key="14">
    <source>
        <dbReference type="Proteomes" id="UP000230750"/>
    </source>
</evidence>
<gene>
    <name evidence="13" type="ORF">BSL78_25505</name>
</gene>
<dbReference type="InterPro" id="IPR001503">
    <property type="entry name" value="Glyco_trans_10"/>
</dbReference>
<comment type="subcellular location">
    <subcellularLocation>
        <location evidence="10">Endomembrane system</location>
        <topology evidence="10">Single-pass type II membrane protein</topology>
    </subcellularLocation>
    <subcellularLocation>
        <location evidence="11">Golgi apparatus</location>
        <location evidence="11">Golgi stack membrane</location>
        <topology evidence="11">Single-pass type II membrane protein</topology>
    </subcellularLocation>
</comment>
<keyword evidence="14" id="KW-1185">Reference proteome</keyword>
<keyword evidence="8" id="KW-0472">Membrane</keyword>
<evidence type="ECO:0000256" key="11">
    <source>
        <dbReference type="RuleBase" id="RU003832"/>
    </source>
</evidence>
<dbReference type="FunFam" id="3.40.50.11660:FF:000002">
    <property type="entry name" value="Alpha-(1,3)-fucosyltransferase"/>
    <property type="match status" value="1"/>
</dbReference>
<reference evidence="13 14" key="1">
    <citation type="journal article" date="2017" name="PLoS Biol.">
        <title>The sea cucumber genome provides insights into morphological evolution and visceral regeneration.</title>
        <authorList>
            <person name="Zhang X."/>
            <person name="Sun L."/>
            <person name="Yuan J."/>
            <person name="Sun Y."/>
            <person name="Gao Y."/>
            <person name="Zhang L."/>
            <person name="Li S."/>
            <person name="Dai H."/>
            <person name="Hamel J.F."/>
            <person name="Liu C."/>
            <person name="Yu Y."/>
            <person name="Liu S."/>
            <person name="Lin W."/>
            <person name="Guo K."/>
            <person name="Jin S."/>
            <person name="Xu P."/>
            <person name="Storey K.B."/>
            <person name="Huan P."/>
            <person name="Zhang T."/>
            <person name="Zhou Y."/>
            <person name="Zhang J."/>
            <person name="Lin C."/>
            <person name="Li X."/>
            <person name="Xing L."/>
            <person name="Huo D."/>
            <person name="Sun M."/>
            <person name="Wang L."/>
            <person name="Mercier A."/>
            <person name="Li F."/>
            <person name="Yang H."/>
            <person name="Xiang J."/>
        </authorList>
    </citation>
    <scope>NUCLEOTIDE SEQUENCE [LARGE SCALE GENOMIC DNA]</scope>
    <source>
        <strain evidence="13">Shaxun</strain>
        <tissue evidence="13">Muscle</tissue>
    </source>
</reference>
<protein>
    <recommendedName>
        <fullName evidence="11">Fucosyltransferase</fullName>
        <ecNumber evidence="11">2.4.1.-</ecNumber>
    </recommendedName>
</protein>
<comment type="similarity">
    <text evidence="2 11">Belongs to the glycosyltransferase 10 family.</text>
</comment>
<keyword evidence="5 11" id="KW-0812">Transmembrane</keyword>
<dbReference type="GO" id="GO:0046920">
    <property type="term" value="F:alpha-(1-&gt;3)-fucosyltransferase activity"/>
    <property type="evidence" value="ECO:0007669"/>
    <property type="project" value="TreeGrafter"/>
</dbReference>
<dbReference type="InterPro" id="IPR038577">
    <property type="entry name" value="GT10-like_C_sf"/>
</dbReference>
<dbReference type="EC" id="2.4.1.-" evidence="11"/>
<name>A0A2G8JPG2_STIJA</name>
<dbReference type="PANTHER" id="PTHR11929">
    <property type="entry name" value="ALPHA- 1,3 -FUCOSYLTRANSFERASE"/>
    <property type="match status" value="1"/>
</dbReference>
<keyword evidence="6" id="KW-0735">Signal-anchor</keyword>
<dbReference type="UniPathway" id="UPA00378"/>
<evidence type="ECO:0000256" key="1">
    <source>
        <dbReference type="ARBA" id="ARBA00004922"/>
    </source>
</evidence>
<keyword evidence="7" id="KW-1133">Transmembrane helix</keyword>
<evidence type="ECO:0000313" key="13">
    <source>
        <dbReference type="EMBL" id="PIK37662.1"/>
    </source>
</evidence>
<organism evidence="13 14">
    <name type="scientific">Stichopus japonicus</name>
    <name type="common">Sea cucumber</name>
    <dbReference type="NCBI Taxonomy" id="307972"/>
    <lineage>
        <taxon>Eukaryota</taxon>
        <taxon>Metazoa</taxon>
        <taxon>Echinodermata</taxon>
        <taxon>Eleutherozoa</taxon>
        <taxon>Echinozoa</taxon>
        <taxon>Holothuroidea</taxon>
        <taxon>Aspidochirotacea</taxon>
        <taxon>Aspidochirotida</taxon>
        <taxon>Stichopodidae</taxon>
        <taxon>Apostichopus</taxon>
    </lineage>
</organism>
<comment type="pathway">
    <text evidence="1">Protein modification; protein glycosylation.</text>
</comment>
<dbReference type="Gene3D" id="3.40.50.11660">
    <property type="entry name" value="Glycosyl transferase family 10, C-terminal domain"/>
    <property type="match status" value="1"/>
</dbReference>
<dbReference type="STRING" id="307972.A0A2G8JPG2"/>
<dbReference type="InterPro" id="IPR055270">
    <property type="entry name" value="Glyco_tran_10_C"/>
</dbReference>
<evidence type="ECO:0000256" key="8">
    <source>
        <dbReference type="ARBA" id="ARBA00023136"/>
    </source>
</evidence>
<comment type="caution">
    <text evidence="13">The sequence shown here is derived from an EMBL/GenBank/DDBJ whole genome shotgun (WGS) entry which is preliminary data.</text>
</comment>
<sequence>MKDWPDLSHFYKYFSQSKRKDQEIFYRCHQHDCLLKVSLGTTVSQFRGKDAIIFGMLPKAFKGELDRLIKEDPEDGQTWFFYSTETPLRIVDWNRDERIANLKYHKMMTYRLDSDIHLPFAYFRRYNDSERLTKVDHSEVNHKANKTKEAVWMSSNCQQIYWPRLPMMQRLQRLLPFDDFGKCGSFRCLPMRSSRCADIFRKYHFYLAFENSECYEYITERFWWYALQHGVVPVVYGPPRSDLEIFAPPNSFIHVSDFDHVKDLAEHLWDVSLSPEKYNGYFEWKREGEIVHKFPHNIDTLCNILPHLGNWKVKRLGNSSWFNGCRRQPNEYMYSSYGPKQQKWEYILWSPWNPNSGHTLEEEKHIRMQLGRF</sequence>
<keyword evidence="3 11" id="KW-0328">Glycosyltransferase</keyword>
<dbReference type="OrthoDB" id="427096at2759"/>
<keyword evidence="4 11" id="KW-0808">Transferase</keyword>
<evidence type="ECO:0000256" key="6">
    <source>
        <dbReference type="ARBA" id="ARBA00022968"/>
    </source>
</evidence>
<evidence type="ECO:0000256" key="2">
    <source>
        <dbReference type="ARBA" id="ARBA00008919"/>
    </source>
</evidence>
<evidence type="ECO:0000256" key="7">
    <source>
        <dbReference type="ARBA" id="ARBA00022989"/>
    </source>
</evidence>
<proteinExistence type="inferred from homology"/>
<dbReference type="AlphaFoldDB" id="A0A2G8JPG2"/>
<dbReference type="EMBL" id="MRZV01001471">
    <property type="protein sequence ID" value="PIK37662.1"/>
    <property type="molecule type" value="Genomic_DNA"/>
</dbReference>
<dbReference type="Pfam" id="PF00852">
    <property type="entry name" value="Glyco_transf_10"/>
    <property type="match status" value="1"/>
</dbReference>
<dbReference type="Proteomes" id="UP000230750">
    <property type="component" value="Unassembled WGS sequence"/>
</dbReference>
<evidence type="ECO:0000259" key="12">
    <source>
        <dbReference type="Pfam" id="PF00852"/>
    </source>
</evidence>
<dbReference type="GO" id="GO:0032580">
    <property type="term" value="C:Golgi cisterna membrane"/>
    <property type="evidence" value="ECO:0007669"/>
    <property type="project" value="UniProtKB-SubCell"/>
</dbReference>
<evidence type="ECO:0000256" key="3">
    <source>
        <dbReference type="ARBA" id="ARBA00022676"/>
    </source>
</evidence>